<gene>
    <name evidence="1" type="ORF">NIT7321_02228</name>
</gene>
<dbReference type="AlphaFoldDB" id="A0A0H5D2F1"/>
<proteinExistence type="predicted"/>
<dbReference type="EMBL" id="CVRL01000026">
    <property type="protein sequence ID" value="CRL11372.1"/>
    <property type="molecule type" value="Genomic_DNA"/>
</dbReference>
<sequence length="70" mass="8229">MKASYEDLRTVKQLVSETPFLTEQKLRWYIFNAETNGLLFAIVKISNRVHIDRVAFANWVESHRMAPANY</sequence>
<dbReference type="Proteomes" id="UP000043764">
    <property type="component" value="Unassembled WGS sequence"/>
</dbReference>
<evidence type="ECO:0000313" key="2">
    <source>
        <dbReference type="Proteomes" id="UP000043764"/>
    </source>
</evidence>
<reference evidence="2" key="1">
    <citation type="submission" date="2015-05" db="EMBL/GenBank/DDBJ databases">
        <authorList>
            <person name="Rodrigo-Torres Lidia"/>
            <person name="Arahal R.David."/>
        </authorList>
    </citation>
    <scope>NUCLEOTIDE SEQUENCE [LARGE SCALE GENOMIC DNA]</scope>
    <source>
        <strain evidence="2">CECT 7321</strain>
    </source>
</reference>
<keyword evidence="2" id="KW-1185">Reference proteome</keyword>
<protein>
    <recommendedName>
        <fullName evidence="3">DNA-binding protein</fullName>
    </recommendedName>
</protein>
<name>A0A0H5D2F1_9RHOB</name>
<dbReference type="RefSeq" id="WP_050673513.1">
    <property type="nucleotide sequence ID" value="NZ_CVRL01000026.1"/>
</dbReference>
<accession>A0A0H5D2F1</accession>
<evidence type="ECO:0008006" key="3">
    <source>
        <dbReference type="Google" id="ProtNLM"/>
    </source>
</evidence>
<evidence type="ECO:0000313" key="1">
    <source>
        <dbReference type="EMBL" id="CRL11372.1"/>
    </source>
</evidence>
<organism evidence="1 2">
    <name type="scientific">Phaeobacter italicus</name>
    <dbReference type="NCBI Taxonomy" id="481446"/>
    <lineage>
        <taxon>Bacteria</taxon>
        <taxon>Pseudomonadati</taxon>
        <taxon>Pseudomonadota</taxon>
        <taxon>Alphaproteobacteria</taxon>
        <taxon>Rhodobacterales</taxon>
        <taxon>Roseobacteraceae</taxon>
        <taxon>Phaeobacter</taxon>
    </lineage>
</organism>